<dbReference type="InterPro" id="IPR014030">
    <property type="entry name" value="Ketoacyl_synth_N"/>
</dbReference>
<dbReference type="GO" id="GO:0006633">
    <property type="term" value="P:fatty acid biosynthetic process"/>
    <property type="evidence" value="ECO:0007669"/>
    <property type="project" value="TreeGrafter"/>
</dbReference>
<dbReference type="Gene3D" id="3.40.47.10">
    <property type="match status" value="2"/>
</dbReference>
<dbReference type="InterPro" id="IPR014031">
    <property type="entry name" value="Ketoacyl_synth_C"/>
</dbReference>
<name>A0A0E0D1V2_9ORYZ</name>
<dbReference type="PANTHER" id="PTHR11712">
    <property type="entry name" value="POLYKETIDE SYNTHASE-RELATED"/>
    <property type="match status" value="1"/>
</dbReference>
<dbReference type="Proteomes" id="UP000008021">
    <property type="component" value="Chromosome 3"/>
</dbReference>
<dbReference type="GO" id="GO:0005739">
    <property type="term" value="C:mitochondrion"/>
    <property type="evidence" value="ECO:0007669"/>
    <property type="project" value="TreeGrafter"/>
</dbReference>
<dbReference type="EC" id="2.3.1.41" evidence="2"/>
<dbReference type="InterPro" id="IPR000794">
    <property type="entry name" value="Beta-ketoacyl_synthase"/>
</dbReference>
<proteinExistence type="inferred from homology"/>
<dbReference type="SMART" id="SM00825">
    <property type="entry name" value="PKS_KS"/>
    <property type="match status" value="1"/>
</dbReference>
<evidence type="ECO:0000256" key="2">
    <source>
        <dbReference type="ARBA" id="ARBA00013191"/>
    </source>
</evidence>
<feature type="chain" id="PRO_5002356385" description="beta-ketoacyl-[acyl-carrier-protein] synthase I" evidence="5">
    <location>
        <begin position="26"/>
        <end position="292"/>
    </location>
</feature>
<dbReference type="InterPro" id="IPR016039">
    <property type="entry name" value="Thiolase-like"/>
</dbReference>
<evidence type="ECO:0000259" key="6">
    <source>
        <dbReference type="SMART" id="SM00825"/>
    </source>
</evidence>
<dbReference type="EnsemblPlants" id="OMERI03G18870.3">
    <property type="protein sequence ID" value="OMERI03G18870.3"/>
    <property type="gene ID" value="OMERI03G18870"/>
</dbReference>
<organism evidence="7">
    <name type="scientific">Oryza meridionalis</name>
    <dbReference type="NCBI Taxonomy" id="40149"/>
    <lineage>
        <taxon>Eukaryota</taxon>
        <taxon>Viridiplantae</taxon>
        <taxon>Streptophyta</taxon>
        <taxon>Embryophyta</taxon>
        <taxon>Tracheophyta</taxon>
        <taxon>Spermatophyta</taxon>
        <taxon>Magnoliopsida</taxon>
        <taxon>Liliopsida</taxon>
        <taxon>Poales</taxon>
        <taxon>Poaceae</taxon>
        <taxon>BOP clade</taxon>
        <taxon>Oryzoideae</taxon>
        <taxon>Oryzeae</taxon>
        <taxon>Oryzinae</taxon>
        <taxon>Oryza</taxon>
    </lineage>
</organism>
<evidence type="ECO:0000256" key="3">
    <source>
        <dbReference type="ARBA" id="ARBA00022679"/>
    </source>
</evidence>
<dbReference type="PANTHER" id="PTHR11712:SF332">
    <property type="entry name" value="3-OXOACYL-[ACYL-CARRIER-PROTEIN] SYNTHASE II, CHLOROPLASTIC"/>
    <property type="match status" value="1"/>
</dbReference>
<sequence>MAGVVAPPLCTWLVAACLSAACGDAGKEKQLRRHGGAMFGSSRRGRAPGARCRGARSGGIPMAIALHPERGAVESKKPDIKQRRVVVTGMGVVTPLGHDPDEFYNNLLQGVSGISEIEAFDCSKYPTRIAGEIKSFSTDGWDRDGFVMGEGAGVLLLEELEHAKQRGAQIYAEFLGGSFTCDAYHMTEPHPEGVAKEDINYVNAHATSTQMGDLKEFEALNRCFGGIEAVAAIQAIRTGWVHPNINLDNPEKNVDVSILVGSQKERCDVKVALSNSFGFGGHNSSVLFAPFK</sequence>
<dbReference type="Pfam" id="PF02801">
    <property type="entry name" value="Ketoacyl-synt_C"/>
    <property type="match status" value="1"/>
</dbReference>
<reference evidence="7" key="2">
    <citation type="submission" date="2018-05" db="EMBL/GenBank/DDBJ databases">
        <title>OmerRS3 (Oryza meridionalis Reference Sequence Version 3).</title>
        <authorList>
            <person name="Zhang J."/>
            <person name="Kudrna D."/>
            <person name="Lee S."/>
            <person name="Talag J."/>
            <person name="Welchert J."/>
            <person name="Wing R.A."/>
        </authorList>
    </citation>
    <scope>NUCLEOTIDE SEQUENCE [LARGE SCALE GENOMIC DNA]</scope>
    <source>
        <strain evidence="7">cv. OR44</strain>
    </source>
</reference>
<keyword evidence="5" id="KW-0732">Signal</keyword>
<reference evidence="7" key="1">
    <citation type="submission" date="2015-04" db="UniProtKB">
        <authorList>
            <consortium name="EnsemblPlants"/>
        </authorList>
    </citation>
    <scope>IDENTIFICATION</scope>
</reference>
<feature type="signal peptide" evidence="5">
    <location>
        <begin position="1"/>
        <end position="25"/>
    </location>
</feature>
<evidence type="ECO:0000256" key="1">
    <source>
        <dbReference type="ARBA" id="ARBA00008467"/>
    </source>
</evidence>
<comment type="similarity">
    <text evidence="1 4">Belongs to the thiolase-like superfamily. Beta-ketoacyl-ACP synthases family.</text>
</comment>
<protein>
    <recommendedName>
        <fullName evidence="2">beta-ketoacyl-[acyl-carrier-protein] synthase I</fullName>
        <ecNumber evidence="2">2.3.1.41</ecNumber>
    </recommendedName>
</protein>
<dbReference type="Pfam" id="PF00109">
    <property type="entry name" value="ketoacyl-synt"/>
    <property type="match status" value="1"/>
</dbReference>
<evidence type="ECO:0000256" key="4">
    <source>
        <dbReference type="RuleBase" id="RU003694"/>
    </source>
</evidence>
<feature type="domain" description="Ketosynthase family 3 (KS3)" evidence="6">
    <location>
        <begin position="85"/>
        <end position="291"/>
    </location>
</feature>
<dbReference type="GO" id="GO:0004315">
    <property type="term" value="F:3-oxoacyl-[acyl-carrier-protein] synthase activity"/>
    <property type="evidence" value="ECO:0007669"/>
    <property type="project" value="UniProtKB-EC"/>
</dbReference>
<dbReference type="InterPro" id="IPR020841">
    <property type="entry name" value="PKS_Beta-ketoAc_synthase_dom"/>
</dbReference>
<evidence type="ECO:0000256" key="5">
    <source>
        <dbReference type="SAM" id="SignalP"/>
    </source>
</evidence>
<dbReference type="Gramene" id="OMERI03G18870.3">
    <property type="protein sequence ID" value="OMERI03G18870.3"/>
    <property type="gene ID" value="OMERI03G18870"/>
</dbReference>
<keyword evidence="3 4" id="KW-0808">Transferase</keyword>
<evidence type="ECO:0000313" key="7">
    <source>
        <dbReference type="EnsemblPlants" id="OMERI03G18870.3"/>
    </source>
</evidence>
<dbReference type="SUPFAM" id="SSF53901">
    <property type="entry name" value="Thiolase-like"/>
    <property type="match status" value="2"/>
</dbReference>
<accession>A0A0E0D1V2</accession>
<dbReference type="AlphaFoldDB" id="A0A0E0D1V2"/>
<evidence type="ECO:0000313" key="8">
    <source>
        <dbReference type="Proteomes" id="UP000008021"/>
    </source>
</evidence>
<keyword evidence="8" id="KW-1185">Reference proteome</keyword>